<reference evidence="2 3" key="1">
    <citation type="submission" date="2019-06" db="EMBL/GenBank/DDBJ databases">
        <title>Flavobacteriaceae Paucihalobacterium erythroidium CWB-1, complete genome.</title>
        <authorList>
            <person name="Wu S."/>
        </authorList>
    </citation>
    <scope>NUCLEOTIDE SEQUENCE [LARGE SCALE GENOMIC DNA]</scope>
    <source>
        <strain evidence="2 3">CWB-1</strain>
    </source>
</reference>
<keyword evidence="3" id="KW-1185">Reference proteome</keyword>
<name>A0A506PH82_9FLAO</name>
<protein>
    <submittedName>
        <fullName evidence="2">Uncharacterized protein</fullName>
    </submittedName>
</protein>
<evidence type="ECO:0000313" key="2">
    <source>
        <dbReference type="EMBL" id="TPV32452.1"/>
    </source>
</evidence>
<comment type="caution">
    <text evidence="2">The sequence shown here is derived from an EMBL/GenBank/DDBJ whole genome shotgun (WGS) entry which is preliminary data.</text>
</comment>
<dbReference type="OrthoDB" id="1179464at2"/>
<feature type="signal peptide" evidence="1">
    <location>
        <begin position="1"/>
        <end position="23"/>
    </location>
</feature>
<evidence type="ECO:0000256" key="1">
    <source>
        <dbReference type="SAM" id="SignalP"/>
    </source>
</evidence>
<evidence type="ECO:0000313" key="3">
    <source>
        <dbReference type="Proteomes" id="UP000317332"/>
    </source>
</evidence>
<gene>
    <name evidence="2" type="ORF">FJ651_12890</name>
</gene>
<accession>A0A506PH82</accession>
<proteinExistence type="predicted"/>
<feature type="chain" id="PRO_5021350438" evidence="1">
    <location>
        <begin position="24"/>
        <end position="205"/>
    </location>
</feature>
<keyword evidence="1" id="KW-0732">Signal</keyword>
<organism evidence="2 3">
    <name type="scientific">Paucihalobacter ruber</name>
    <dbReference type="NCBI Taxonomy" id="2567861"/>
    <lineage>
        <taxon>Bacteria</taxon>
        <taxon>Pseudomonadati</taxon>
        <taxon>Bacteroidota</taxon>
        <taxon>Flavobacteriia</taxon>
        <taxon>Flavobacteriales</taxon>
        <taxon>Flavobacteriaceae</taxon>
        <taxon>Paucihalobacter</taxon>
    </lineage>
</organism>
<dbReference type="RefSeq" id="WP_140990947.1">
    <property type="nucleotide sequence ID" value="NZ_VHIQ01000006.1"/>
</dbReference>
<dbReference type="EMBL" id="VHIQ01000006">
    <property type="protein sequence ID" value="TPV32452.1"/>
    <property type="molecule type" value="Genomic_DNA"/>
</dbReference>
<dbReference type="Proteomes" id="UP000317332">
    <property type="component" value="Unassembled WGS sequence"/>
</dbReference>
<sequence length="205" mass="23951">MTGNMIFKSVLIISLYTSIGSFAQSYDALDYLVLKTGDTLYGKIEYKKDTGVNYKYLNKIRLTNALGKQKRYKRDQVVAFSTNNFIYEGFWLNQESESLVLLNPRYEIDDKNGGYYFLKVMSKGTLSYYQLEWWEQGESLLMSMDLLKKEKDQFFIRATQGLFGLKRKVLSSYFNGCPSLAQKIQQKQLNQVFQVVDYYNNNCVK</sequence>
<dbReference type="AlphaFoldDB" id="A0A506PH82"/>